<evidence type="ECO:0000313" key="3">
    <source>
        <dbReference type="EMBL" id="GBG74513.1"/>
    </source>
</evidence>
<dbReference type="EMBL" id="BFEA01000204">
    <property type="protein sequence ID" value="GBG74513.1"/>
    <property type="molecule type" value="Genomic_DNA"/>
</dbReference>
<accession>A0A388KX27</accession>
<proteinExistence type="predicted"/>
<feature type="signal peptide" evidence="2">
    <location>
        <begin position="1"/>
        <end position="22"/>
    </location>
</feature>
<keyword evidence="4" id="KW-1185">Reference proteome</keyword>
<comment type="caution">
    <text evidence="3">The sequence shown here is derived from an EMBL/GenBank/DDBJ whole genome shotgun (WGS) entry which is preliminary data.</text>
</comment>
<reference evidence="3 4" key="1">
    <citation type="journal article" date="2018" name="Cell">
        <title>The Chara Genome: Secondary Complexity and Implications for Plant Terrestrialization.</title>
        <authorList>
            <person name="Nishiyama T."/>
            <person name="Sakayama H."/>
            <person name="Vries J.D."/>
            <person name="Buschmann H."/>
            <person name="Saint-Marcoux D."/>
            <person name="Ullrich K.K."/>
            <person name="Haas F.B."/>
            <person name="Vanderstraeten L."/>
            <person name="Becker D."/>
            <person name="Lang D."/>
            <person name="Vosolsobe S."/>
            <person name="Rombauts S."/>
            <person name="Wilhelmsson P.K.I."/>
            <person name="Janitza P."/>
            <person name="Kern R."/>
            <person name="Heyl A."/>
            <person name="Rumpler F."/>
            <person name="Villalobos L.I.A.C."/>
            <person name="Clay J.M."/>
            <person name="Skokan R."/>
            <person name="Toyoda A."/>
            <person name="Suzuki Y."/>
            <person name="Kagoshima H."/>
            <person name="Schijlen E."/>
            <person name="Tajeshwar N."/>
            <person name="Catarino B."/>
            <person name="Hetherington A.J."/>
            <person name="Saltykova A."/>
            <person name="Bonnot C."/>
            <person name="Breuninger H."/>
            <person name="Symeonidi A."/>
            <person name="Radhakrishnan G.V."/>
            <person name="Van Nieuwerburgh F."/>
            <person name="Deforce D."/>
            <person name="Chang C."/>
            <person name="Karol K.G."/>
            <person name="Hedrich R."/>
            <person name="Ulvskov P."/>
            <person name="Glockner G."/>
            <person name="Delwiche C.F."/>
            <person name="Petrasek J."/>
            <person name="Van de Peer Y."/>
            <person name="Friml J."/>
            <person name="Beilby M."/>
            <person name="Dolan L."/>
            <person name="Kohara Y."/>
            <person name="Sugano S."/>
            <person name="Fujiyama A."/>
            <person name="Delaux P.-M."/>
            <person name="Quint M."/>
            <person name="TheiBen G."/>
            <person name="Hagemann M."/>
            <person name="Harholt J."/>
            <person name="Dunand C."/>
            <person name="Zachgo S."/>
            <person name="Langdale J."/>
            <person name="Maumus F."/>
            <person name="Straeten D.V.D."/>
            <person name="Gould S.B."/>
            <person name="Rensing S.A."/>
        </authorList>
    </citation>
    <scope>NUCLEOTIDE SEQUENCE [LARGE SCALE GENOMIC DNA]</scope>
    <source>
        <strain evidence="3 4">S276</strain>
    </source>
</reference>
<keyword evidence="2" id="KW-0732">Signal</keyword>
<sequence>MYGFRPTFTIVCVLSDVWRVQAFKDAVATAKAQQEAAEAERQRLAQEEAAQAQRTAEADATARDKRNAAGTESLIQNESRWTALLQGMIFVPTEEQADLTPAEAERSNLANLMLCMMRAVMWNNTMQIAHAQTGRQLRQTQQRESATLTAAICAAAQHQQRQQQLLASTITRVNSIEAKPSAAPGCTTDIAKQLGERIDHVVTIIGDLGDFTSPASISSTVATIKTDITKLQSRPEAAAKAYKMPRFNIGKFDDYNKTDALA</sequence>
<name>A0A388KX27_CHABU</name>
<dbReference type="AlphaFoldDB" id="A0A388KX27"/>
<evidence type="ECO:0000256" key="2">
    <source>
        <dbReference type="SAM" id="SignalP"/>
    </source>
</evidence>
<dbReference type="Gramene" id="GBG74513">
    <property type="protein sequence ID" value="GBG74513"/>
    <property type="gene ID" value="CBR_g18923"/>
</dbReference>
<feature type="compositionally biased region" description="Basic and acidic residues" evidence="1">
    <location>
        <begin position="56"/>
        <end position="67"/>
    </location>
</feature>
<feature type="chain" id="PRO_5017436434" evidence="2">
    <location>
        <begin position="23"/>
        <end position="262"/>
    </location>
</feature>
<dbReference type="Proteomes" id="UP000265515">
    <property type="component" value="Unassembled WGS sequence"/>
</dbReference>
<feature type="region of interest" description="Disordered" evidence="1">
    <location>
        <begin position="40"/>
        <end position="73"/>
    </location>
</feature>
<organism evidence="3 4">
    <name type="scientific">Chara braunii</name>
    <name type="common">Braun's stonewort</name>
    <dbReference type="NCBI Taxonomy" id="69332"/>
    <lineage>
        <taxon>Eukaryota</taxon>
        <taxon>Viridiplantae</taxon>
        <taxon>Streptophyta</taxon>
        <taxon>Charophyceae</taxon>
        <taxon>Charales</taxon>
        <taxon>Characeae</taxon>
        <taxon>Chara</taxon>
    </lineage>
</organism>
<evidence type="ECO:0000256" key="1">
    <source>
        <dbReference type="SAM" id="MobiDB-lite"/>
    </source>
</evidence>
<gene>
    <name evidence="3" type="ORF">CBR_g18923</name>
</gene>
<evidence type="ECO:0000313" key="4">
    <source>
        <dbReference type="Proteomes" id="UP000265515"/>
    </source>
</evidence>
<protein>
    <submittedName>
        <fullName evidence="3">Uncharacterized protein</fullName>
    </submittedName>
</protein>